<dbReference type="GO" id="GO:0003998">
    <property type="term" value="F:acylphosphatase activity"/>
    <property type="evidence" value="ECO:0007669"/>
    <property type="project" value="UniProtKB-EC"/>
</dbReference>
<evidence type="ECO:0000256" key="1">
    <source>
        <dbReference type="ARBA" id="ARBA00005614"/>
    </source>
</evidence>
<evidence type="ECO:0000313" key="9">
    <source>
        <dbReference type="Proteomes" id="UP000054279"/>
    </source>
</evidence>
<evidence type="ECO:0000256" key="4">
    <source>
        <dbReference type="ARBA" id="ARBA00047645"/>
    </source>
</evidence>
<dbReference type="PANTHER" id="PTHR10029">
    <property type="entry name" value="ACYLPHOSPHATASE"/>
    <property type="match status" value="1"/>
</dbReference>
<comment type="similarity">
    <text evidence="1 6">Belongs to the acylphosphatase family.</text>
</comment>
<dbReference type="InterPro" id="IPR017968">
    <property type="entry name" value="Acylphosphatase_CS"/>
</dbReference>
<evidence type="ECO:0000313" key="8">
    <source>
        <dbReference type="EMBL" id="KIJ35812.1"/>
    </source>
</evidence>
<reference evidence="8 9" key="1">
    <citation type="submission" date="2014-06" db="EMBL/GenBank/DDBJ databases">
        <title>Evolutionary Origins and Diversification of the Mycorrhizal Mutualists.</title>
        <authorList>
            <consortium name="DOE Joint Genome Institute"/>
            <consortium name="Mycorrhizal Genomics Consortium"/>
            <person name="Kohler A."/>
            <person name="Kuo A."/>
            <person name="Nagy L.G."/>
            <person name="Floudas D."/>
            <person name="Copeland A."/>
            <person name="Barry K.W."/>
            <person name="Cichocki N."/>
            <person name="Veneault-Fourrey C."/>
            <person name="LaButti K."/>
            <person name="Lindquist E.A."/>
            <person name="Lipzen A."/>
            <person name="Lundell T."/>
            <person name="Morin E."/>
            <person name="Murat C."/>
            <person name="Riley R."/>
            <person name="Ohm R."/>
            <person name="Sun H."/>
            <person name="Tunlid A."/>
            <person name="Henrissat B."/>
            <person name="Grigoriev I.V."/>
            <person name="Hibbett D.S."/>
            <person name="Martin F."/>
        </authorList>
    </citation>
    <scope>NUCLEOTIDE SEQUENCE [LARGE SCALE GENOMIC DNA]</scope>
    <source>
        <strain evidence="8 9">SS14</strain>
    </source>
</reference>
<evidence type="ECO:0000256" key="2">
    <source>
        <dbReference type="ARBA" id="ARBA00012150"/>
    </source>
</evidence>
<comment type="catalytic activity">
    <reaction evidence="4 5">
        <text>an acyl phosphate + H2O = a carboxylate + phosphate + H(+)</text>
        <dbReference type="Rhea" id="RHEA:14965"/>
        <dbReference type="ChEBI" id="CHEBI:15377"/>
        <dbReference type="ChEBI" id="CHEBI:15378"/>
        <dbReference type="ChEBI" id="CHEBI:29067"/>
        <dbReference type="ChEBI" id="CHEBI:43474"/>
        <dbReference type="ChEBI" id="CHEBI:59918"/>
        <dbReference type="EC" id="3.6.1.7"/>
    </reaction>
</comment>
<dbReference type="InterPro" id="IPR020456">
    <property type="entry name" value="Acylphosphatase"/>
</dbReference>
<keyword evidence="3 5" id="KW-0378">Hydrolase</keyword>
<evidence type="ECO:0000256" key="3">
    <source>
        <dbReference type="ARBA" id="ARBA00022801"/>
    </source>
</evidence>
<proteinExistence type="inferred from homology"/>
<dbReference type="PANTHER" id="PTHR10029:SF3">
    <property type="entry name" value="ACYLPHOSPHATASE-RELATED"/>
    <property type="match status" value="1"/>
</dbReference>
<name>A0A0C9V2E1_SPHS4</name>
<dbReference type="PROSITE" id="PS51160">
    <property type="entry name" value="ACYLPHOSPHATASE_3"/>
    <property type="match status" value="1"/>
</dbReference>
<dbReference type="OrthoDB" id="7961613at2759"/>
<dbReference type="SUPFAM" id="SSF54975">
    <property type="entry name" value="Acylphosphatase/BLUF domain-like"/>
    <property type="match status" value="1"/>
</dbReference>
<feature type="active site" evidence="5">
    <location>
        <position position="19"/>
    </location>
</feature>
<dbReference type="EC" id="3.6.1.7" evidence="2 5"/>
<dbReference type="PROSITE" id="PS00151">
    <property type="entry name" value="ACYLPHOSPHATASE_2"/>
    <property type="match status" value="1"/>
</dbReference>
<dbReference type="Gene3D" id="3.30.70.100">
    <property type="match status" value="1"/>
</dbReference>
<evidence type="ECO:0000256" key="5">
    <source>
        <dbReference type="PROSITE-ProRule" id="PRU00520"/>
    </source>
</evidence>
<sequence length="92" mass="9824">MPSSFQFTVSGLVQGVSYRAFAKKIAESHGIKGYVKNDPLGTVSGVAQGDSDALAKFKDALAQGPWLAEVKDLKVTNETEIGQPEYSGFDID</sequence>
<organism evidence="8 9">
    <name type="scientific">Sphaerobolus stellatus (strain SS14)</name>
    <dbReference type="NCBI Taxonomy" id="990650"/>
    <lineage>
        <taxon>Eukaryota</taxon>
        <taxon>Fungi</taxon>
        <taxon>Dikarya</taxon>
        <taxon>Basidiomycota</taxon>
        <taxon>Agaricomycotina</taxon>
        <taxon>Agaricomycetes</taxon>
        <taxon>Phallomycetidae</taxon>
        <taxon>Geastrales</taxon>
        <taxon>Sphaerobolaceae</taxon>
        <taxon>Sphaerobolus</taxon>
    </lineage>
</organism>
<keyword evidence="9" id="KW-1185">Reference proteome</keyword>
<dbReference type="Pfam" id="PF00708">
    <property type="entry name" value="Acylphosphatase"/>
    <property type="match status" value="1"/>
</dbReference>
<dbReference type="EMBL" id="KN837185">
    <property type="protein sequence ID" value="KIJ35812.1"/>
    <property type="molecule type" value="Genomic_DNA"/>
</dbReference>
<dbReference type="Proteomes" id="UP000054279">
    <property type="component" value="Unassembled WGS sequence"/>
</dbReference>
<accession>A0A0C9V2E1</accession>
<dbReference type="HOGENOM" id="CLU_141932_1_0_1"/>
<feature type="active site" evidence="5">
    <location>
        <position position="37"/>
    </location>
</feature>
<dbReference type="PRINTS" id="PR00112">
    <property type="entry name" value="ACYLPHPHTASE"/>
</dbReference>
<evidence type="ECO:0000256" key="6">
    <source>
        <dbReference type="RuleBase" id="RU004168"/>
    </source>
</evidence>
<dbReference type="InterPro" id="IPR036046">
    <property type="entry name" value="Acylphosphatase-like_dom_sf"/>
</dbReference>
<protein>
    <recommendedName>
        <fullName evidence="2 5">acylphosphatase</fullName>
        <ecNumber evidence="2 5">3.6.1.7</ecNumber>
    </recommendedName>
</protein>
<evidence type="ECO:0000259" key="7">
    <source>
        <dbReference type="PROSITE" id="PS51160"/>
    </source>
</evidence>
<dbReference type="AlphaFoldDB" id="A0A0C9V2E1"/>
<gene>
    <name evidence="8" type="ORF">M422DRAFT_262000</name>
</gene>
<dbReference type="InterPro" id="IPR001792">
    <property type="entry name" value="Acylphosphatase-like_dom"/>
</dbReference>
<feature type="domain" description="Acylphosphatase-like" evidence="7">
    <location>
        <begin position="4"/>
        <end position="92"/>
    </location>
</feature>